<proteinExistence type="predicted"/>
<reference evidence="3 4" key="1">
    <citation type="submission" date="2019-02" db="EMBL/GenBank/DDBJ databases">
        <title>Deep-cultivation of Planctomycetes and their phenomic and genomic characterization uncovers novel biology.</title>
        <authorList>
            <person name="Wiegand S."/>
            <person name="Jogler M."/>
            <person name="Boedeker C."/>
            <person name="Pinto D."/>
            <person name="Vollmers J."/>
            <person name="Rivas-Marin E."/>
            <person name="Kohn T."/>
            <person name="Peeters S.H."/>
            <person name="Heuer A."/>
            <person name="Rast P."/>
            <person name="Oberbeckmann S."/>
            <person name="Bunk B."/>
            <person name="Jeske O."/>
            <person name="Meyerdierks A."/>
            <person name="Storesund J.E."/>
            <person name="Kallscheuer N."/>
            <person name="Luecker S."/>
            <person name="Lage O.M."/>
            <person name="Pohl T."/>
            <person name="Merkel B.J."/>
            <person name="Hornburger P."/>
            <person name="Mueller R.-W."/>
            <person name="Bruemmer F."/>
            <person name="Labrenz M."/>
            <person name="Spormann A.M."/>
            <person name="Op den Camp H."/>
            <person name="Overmann J."/>
            <person name="Amann R."/>
            <person name="Jetten M.S.M."/>
            <person name="Mascher T."/>
            <person name="Medema M.H."/>
            <person name="Devos D.P."/>
            <person name="Kaster A.-K."/>
            <person name="Ovreas L."/>
            <person name="Rohde M."/>
            <person name="Galperin M.Y."/>
            <person name="Jogler C."/>
        </authorList>
    </citation>
    <scope>NUCLEOTIDE SEQUENCE [LARGE SCALE GENOMIC DNA]</scope>
    <source>
        <strain evidence="3 4">Pla85_3_4</strain>
    </source>
</reference>
<sequence length="796" mass="89636" precursor="true">MKHKLAAWLLAGLLLQGSLLQAHPGHDPDEDEPPAVFVYDKPEVEVAATLLENPLAYDASAAAVGEAVWFAWLEFVPEQGDALWVGRRQDDAWTVKQKVRQYMDGCANPNLTRDSDDRLWLSFEARVDNAWDVYAVRIDDQGKPQQEPLPVSPAKGPADTRHTVTADRQGGLWFVWQTDNQGQFDIVARRFNTRDKTWNRAFRVSGNDRGDWNPQAAIDSQGKLSVVWDGFDGESYNVYLRSFADDAWGPTLAVAAGPTFEGRAVIAIDRQDRRWVAWEEGGDNWGRPYRGILTPLINDQLGPLHRYRRLHVAIVSESGRLQQLPEPLPAPQWDAAARRKHPSGEIKHTGAFYERPRLSVDGDGRVWLAYRHFYTPWLGVEHKGHVEQGWGVYARYYGDQGWSPLQQFDIGQGDGMQRLELAPSGDGLVAAFTTGRTHRTPDKRPRGVVLARLAGDKPAAGELKLPPGAPLVEADFHPFRPPVRPTATIAGQQQQLFFGDLHRHTDLSLCRVPMDGTIEDAYRYASDVARLDFLGITDHSRDIAQGDPLSQLWWRSRKEVYRHQAGDVFLPFYAYERSHGDTADHNVISLRGDMLRPHTYPVPQFWKELDEQTITIPHQPIRRNTWEYQDDALRPLLEIFQGCRDTSIEEDAHRGLGKGFLLGFIASSDHSSTSASYACVWAPQATRPSIFDAFKARRTYGATARIELIAQAGEHWMGEEIAGGKLPPLRLKATGTDIIRSVELVVDGKVVKEFSPLKKQIEIAHDLDLAGSHFVYFHLTQVDGNEAWSSPFFLRP</sequence>
<evidence type="ECO:0008006" key="5">
    <source>
        <dbReference type="Google" id="ProtNLM"/>
    </source>
</evidence>
<dbReference type="Proteomes" id="UP000317648">
    <property type="component" value="Chromosome"/>
</dbReference>
<keyword evidence="4" id="KW-1185">Reference proteome</keyword>
<evidence type="ECO:0000256" key="2">
    <source>
        <dbReference type="SAM" id="SignalP"/>
    </source>
</evidence>
<dbReference type="EMBL" id="CP036433">
    <property type="protein sequence ID" value="QDU95989.1"/>
    <property type="molecule type" value="Genomic_DNA"/>
</dbReference>
<dbReference type="RefSeq" id="WP_145054666.1">
    <property type="nucleotide sequence ID" value="NZ_CP036433.1"/>
</dbReference>
<evidence type="ECO:0000256" key="1">
    <source>
        <dbReference type="SAM" id="MobiDB-lite"/>
    </source>
</evidence>
<feature type="region of interest" description="Disordered" evidence="1">
    <location>
        <begin position="142"/>
        <end position="162"/>
    </location>
</feature>
<dbReference type="AlphaFoldDB" id="A0A518DVY2"/>
<dbReference type="SUPFAM" id="SSF89550">
    <property type="entry name" value="PHP domain-like"/>
    <property type="match status" value="1"/>
</dbReference>
<gene>
    <name evidence="3" type="ORF">Pla8534_38080</name>
</gene>
<protein>
    <recommendedName>
        <fullName evidence="5">DUF3604 domain-containing protein</fullName>
    </recommendedName>
</protein>
<dbReference type="InterPro" id="IPR016195">
    <property type="entry name" value="Pol/histidinol_Pase-like"/>
</dbReference>
<dbReference type="KEGG" id="lcre:Pla8534_38080"/>
<dbReference type="Pfam" id="PF12228">
    <property type="entry name" value="DUF3604"/>
    <property type="match status" value="1"/>
</dbReference>
<evidence type="ECO:0000313" key="3">
    <source>
        <dbReference type="EMBL" id="QDU95989.1"/>
    </source>
</evidence>
<feature type="signal peptide" evidence="2">
    <location>
        <begin position="1"/>
        <end position="22"/>
    </location>
</feature>
<accession>A0A518DVY2</accession>
<organism evidence="3 4">
    <name type="scientific">Lignipirellula cremea</name>
    <dbReference type="NCBI Taxonomy" id="2528010"/>
    <lineage>
        <taxon>Bacteria</taxon>
        <taxon>Pseudomonadati</taxon>
        <taxon>Planctomycetota</taxon>
        <taxon>Planctomycetia</taxon>
        <taxon>Pirellulales</taxon>
        <taxon>Pirellulaceae</taxon>
        <taxon>Lignipirellula</taxon>
    </lineage>
</organism>
<name>A0A518DVY2_9BACT</name>
<evidence type="ECO:0000313" key="4">
    <source>
        <dbReference type="Proteomes" id="UP000317648"/>
    </source>
</evidence>
<feature type="chain" id="PRO_5021813836" description="DUF3604 domain-containing protein" evidence="2">
    <location>
        <begin position="23"/>
        <end position="796"/>
    </location>
</feature>
<dbReference type="Gene3D" id="3.20.20.140">
    <property type="entry name" value="Metal-dependent hydrolases"/>
    <property type="match status" value="1"/>
</dbReference>
<keyword evidence="2" id="KW-0732">Signal</keyword>
<dbReference type="InterPro" id="IPR022028">
    <property type="entry name" value="DUF3604"/>
</dbReference>
<dbReference type="OrthoDB" id="543560at2"/>